<dbReference type="Pfam" id="PF11951">
    <property type="entry name" value="Fungal_trans_2"/>
    <property type="match status" value="1"/>
</dbReference>
<dbReference type="PROSITE" id="PS00463">
    <property type="entry name" value="ZN2_CY6_FUNGAL_1"/>
    <property type="match status" value="1"/>
</dbReference>
<name>A0A9P9DQM3_9HYPO</name>
<dbReference type="Gene3D" id="4.10.240.10">
    <property type="entry name" value="Zn(2)-C6 fungal-type DNA-binding domain"/>
    <property type="match status" value="1"/>
</dbReference>
<dbReference type="GO" id="GO:0008270">
    <property type="term" value="F:zinc ion binding"/>
    <property type="evidence" value="ECO:0007669"/>
    <property type="project" value="InterPro"/>
</dbReference>
<protein>
    <recommendedName>
        <fullName evidence="2">Zn(2)-C6 fungal-type domain-containing protein</fullName>
    </recommendedName>
</protein>
<dbReference type="SUPFAM" id="SSF57701">
    <property type="entry name" value="Zn2/Cys6 DNA-binding domain"/>
    <property type="match status" value="1"/>
</dbReference>
<proteinExistence type="predicted"/>
<dbReference type="InterPro" id="IPR021858">
    <property type="entry name" value="Fun_TF"/>
</dbReference>
<dbReference type="InterPro" id="IPR036864">
    <property type="entry name" value="Zn2-C6_fun-type_DNA-bd_sf"/>
</dbReference>
<comment type="caution">
    <text evidence="3">The sequence shown here is derived from an EMBL/GenBank/DDBJ whole genome shotgun (WGS) entry which is preliminary data.</text>
</comment>
<organism evidence="3 4">
    <name type="scientific">Dactylonectria estremocensis</name>
    <dbReference type="NCBI Taxonomy" id="1079267"/>
    <lineage>
        <taxon>Eukaryota</taxon>
        <taxon>Fungi</taxon>
        <taxon>Dikarya</taxon>
        <taxon>Ascomycota</taxon>
        <taxon>Pezizomycotina</taxon>
        <taxon>Sordariomycetes</taxon>
        <taxon>Hypocreomycetidae</taxon>
        <taxon>Hypocreales</taxon>
        <taxon>Nectriaceae</taxon>
        <taxon>Dactylonectria</taxon>
    </lineage>
</organism>
<dbReference type="EMBL" id="JAGMUU010000025">
    <property type="protein sequence ID" value="KAH7123516.1"/>
    <property type="molecule type" value="Genomic_DNA"/>
</dbReference>
<dbReference type="PROSITE" id="PS50048">
    <property type="entry name" value="ZN2_CY6_FUNGAL_2"/>
    <property type="match status" value="1"/>
</dbReference>
<dbReference type="PANTHER" id="PTHR37540:SF5">
    <property type="entry name" value="TRANSCRIPTION FACTOR DOMAIN-CONTAINING PROTEIN"/>
    <property type="match status" value="1"/>
</dbReference>
<evidence type="ECO:0000313" key="3">
    <source>
        <dbReference type="EMBL" id="KAH7123516.1"/>
    </source>
</evidence>
<dbReference type="Proteomes" id="UP000717696">
    <property type="component" value="Unassembled WGS sequence"/>
</dbReference>
<dbReference type="Pfam" id="PF00172">
    <property type="entry name" value="Zn_clus"/>
    <property type="match status" value="1"/>
</dbReference>
<dbReference type="OrthoDB" id="5376287at2759"/>
<keyword evidence="4" id="KW-1185">Reference proteome</keyword>
<dbReference type="AlphaFoldDB" id="A0A9P9DQM3"/>
<gene>
    <name evidence="3" type="ORF">B0J13DRAFT_566734</name>
</gene>
<evidence type="ECO:0000256" key="1">
    <source>
        <dbReference type="ARBA" id="ARBA00023242"/>
    </source>
</evidence>
<feature type="domain" description="Zn(2)-C6 fungal-type" evidence="2">
    <location>
        <begin position="73"/>
        <end position="103"/>
    </location>
</feature>
<accession>A0A9P9DQM3</accession>
<dbReference type="InterPro" id="IPR001138">
    <property type="entry name" value="Zn2Cys6_DnaBD"/>
</dbReference>
<sequence>MSRTRPYLLPWTLIKDPEKPEKSSLADYAYSTSQPHLFLTGINAIVTFFILRTYVQLVHSFSPLEMRATLRRSCDACAKAKHGCDLRTPRCSRCIKRGTSCVYTNEPLTSFSKTQQVTSMPVVRAEEDVLSLTRGDASIIPGLSDTSAWTFKTTDGSFDPFDSYPPTRLPRVHVQRLIWHFLTSIAFQYYPLDLNMDSNPFVVSWWPLCLADPALFHVSLQTASLDEELRAQKGFPLSELLMMDSVSLVRRKIEDPSEAFHDETLNSVVTLAAIEHGKRNIEASRMHIDGVKQMVNIRGGISQLKSTNPLTARMVSWVSMLVTGSPQFPTQDDFGFGNGIGQTLQWRLASTPLENTFDDYGIDPAIIDIITRLRNIFHQPQFYQLTNTDLHDLVCFVMHKLLQSPPPSPAVPQQPAISECLRYTMALFMLIVHGTTYYSHAALASIIASQLKIHIIALADTEYVYDSLGIWVLSVGMMATIGTGDHQWFKDQARMAVRAFGLCAWDDVLICLESILWTRTPHEELCRQCWKEILTSW</sequence>
<dbReference type="SMART" id="SM00066">
    <property type="entry name" value="GAL4"/>
    <property type="match status" value="1"/>
</dbReference>
<dbReference type="CDD" id="cd00067">
    <property type="entry name" value="GAL4"/>
    <property type="match status" value="1"/>
</dbReference>
<evidence type="ECO:0000313" key="4">
    <source>
        <dbReference type="Proteomes" id="UP000717696"/>
    </source>
</evidence>
<evidence type="ECO:0000259" key="2">
    <source>
        <dbReference type="PROSITE" id="PS50048"/>
    </source>
</evidence>
<keyword evidence="1" id="KW-0539">Nucleus</keyword>
<dbReference type="GO" id="GO:0000981">
    <property type="term" value="F:DNA-binding transcription factor activity, RNA polymerase II-specific"/>
    <property type="evidence" value="ECO:0007669"/>
    <property type="project" value="InterPro"/>
</dbReference>
<dbReference type="PANTHER" id="PTHR37540">
    <property type="entry name" value="TRANSCRIPTION FACTOR (ACR-2), PUTATIVE-RELATED-RELATED"/>
    <property type="match status" value="1"/>
</dbReference>
<reference evidence="3" key="1">
    <citation type="journal article" date="2021" name="Nat. Commun.">
        <title>Genetic determinants of endophytism in the Arabidopsis root mycobiome.</title>
        <authorList>
            <person name="Mesny F."/>
            <person name="Miyauchi S."/>
            <person name="Thiergart T."/>
            <person name="Pickel B."/>
            <person name="Atanasova L."/>
            <person name="Karlsson M."/>
            <person name="Huettel B."/>
            <person name="Barry K.W."/>
            <person name="Haridas S."/>
            <person name="Chen C."/>
            <person name="Bauer D."/>
            <person name="Andreopoulos W."/>
            <person name="Pangilinan J."/>
            <person name="LaButti K."/>
            <person name="Riley R."/>
            <person name="Lipzen A."/>
            <person name="Clum A."/>
            <person name="Drula E."/>
            <person name="Henrissat B."/>
            <person name="Kohler A."/>
            <person name="Grigoriev I.V."/>
            <person name="Martin F.M."/>
            <person name="Hacquard S."/>
        </authorList>
    </citation>
    <scope>NUCLEOTIDE SEQUENCE</scope>
    <source>
        <strain evidence="3">MPI-CAGE-AT-0021</strain>
    </source>
</reference>